<gene>
    <name evidence="3" type="primary">rpsF</name>
    <name evidence="5" type="ORF">A3J58_01485</name>
</gene>
<evidence type="ECO:0000256" key="2">
    <source>
        <dbReference type="ARBA" id="ARBA00035294"/>
    </source>
</evidence>
<dbReference type="Proteomes" id="UP000178510">
    <property type="component" value="Unassembled WGS sequence"/>
</dbReference>
<dbReference type="InterPro" id="IPR000529">
    <property type="entry name" value="Ribosomal_bS6"/>
</dbReference>
<dbReference type="Gene3D" id="3.30.70.60">
    <property type="match status" value="1"/>
</dbReference>
<dbReference type="AlphaFoldDB" id="A0A1G2KXE9"/>
<dbReference type="NCBIfam" id="TIGR00166">
    <property type="entry name" value="S6"/>
    <property type="match status" value="1"/>
</dbReference>
<evidence type="ECO:0000256" key="3">
    <source>
        <dbReference type="HAMAP-Rule" id="MF_00360"/>
    </source>
</evidence>
<reference evidence="5 6" key="1">
    <citation type="journal article" date="2016" name="Nat. Commun.">
        <title>Thousands of microbial genomes shed light on interconnected biogeochemical processes in an aquifer system.</title>
        <authorList>
            <person name="Anantharaman K."/>
            <person name="Brown C.T."/>
            <person name="Hug L.A."/>
            <person name="Sharon I."/>
            <person name="Castelle C.J."/>
            <person name="Probst A.J."/>
            <person name="Thomas B.C."/>
            <person name="Singh A."/>
            <person name="Wilkins M.J."/>
            <person name="Karaoz U."/>
            <person name="Brodie E.L."/>
            <person name="Williams K.H."/>
            <person name="Hubbard S.S."/>
            <person name="Banfield J.F."/>
        </authorList>
    </citation>
    <scope>NUCLEOTIDE SEQUENCE [LARGE SCALE GENOMIC DNA]</scope>
</reference>
<sequence>MNEDSKNYELAYLVIPSVSEEEALAAAGKLSGILESEHGVIRHLETPKKRKLAYPIKKEKTAYFGWTTFTASPAAIAQIAKKISTDTAVLRHMIVEERVETRTPFLRPFSPRVSGTQRPIPREVEKPGEEKLDLETLDKKLEEILGK</sequence>
<evidence type="ECO:0000313" key="6">
    <source>
        <dbReference type="Proteomes" id="UP000178510"/>
    </source>
</evidence>
<organism evidence="5 6">
    <name type="scientific">Candidatus Sungbacteria bacterium RIFCSPHIGHO2_02_FULL_52_23</name>
    <dbReference type="NCBI Taxonomy" id="1802274"/>
    <lineage>
        <taxon>Bacteria</taxon>
        <taxon>Candidatus Sungiibacteriota</taxon>
    </lineage>
</organism>
<dbReference type="Pfam" id="PF01250">
    <property type="entry name" value="Ribosomal_S6"/>
    <property type="match status" value="1"/>
</dbReference>
<keyword evidence="3" id="KW-0687">Ribonucleoprotein</keyword>
<comment type="similarity">
    <text evidence="1 3">Belongs to the bacterial ribosomal protein bS6 family.</text>
</comment>
<dbReference type="InterPro" id="IPR035980">
    <property type="entry name" value="Ribosomal_bS6_sf"/>
</dbReference>
<dbReference type="GO" id="GO:0005840">
    <property type="term" value="C:ribosome"/>
    <property type="evidence" value="ECO:0007669"/>
    <property type="project" value="UniProtKB-KW"/>
</dbReference>
<dbReference type="GO" id="GO:0003735">
    <property type="term" value="F:structural constituent of ribosome"/>
    <property type="evidence" value="ECO:0007669"/>
    <property type="project" value="InterPro"/>
</dbReference>
<feature type="compositionally biased region" description="Basic and acidic residues" evidence="4">
    <location>
        <begin position="120"/>
        <end position="131"/>
    </location>
</feature>
<protein>
    <recommendedName>
        <fullName evidence="2 3">Small ribosomal subunit protein bS6</fullName>
    </recommendedName>
</protein>
<evidence type="ECO:0000313" key="5">
    <source>
        <dbReference type="EMBL" id="OHA04135.1"/>
    </source>
</evidence>
<keyword evidence="3 5" id="KW-0689">Ribosomal protein</keyword>
<dbReference type="SUPFAM" id="SSF54995">
    <property type="entry name" value="Ribosomal protein S6"/>
    <property type="match status" value="1"/>
</dbReference>
<dbReference type="InterPro" id="IPR020814">
    <property type="entry name" value="Ribosomal_S6_plastid/chlpt"/>
</dbReference>
<comment type="caution">
    <text evidence="5">The sequence shown here is derived from an EMBL/GenBank/DDBJ whole genome shotgun (WGS) entry which is preliminary data.</text>
</comment>
<evidence type="ECO:0000256" key="1">
    <source>
        <dbReference type="ARBA" id="ARBA00009512"/>
    </source>
</evidence>
<dbReference type="STRING" id="1802274.A3J58_01485"/>
<proteinExistence type="inferred from homology"/>
<keyword evidence="3" id="KW-0699">rRNA-binding</keyword>
<dbReference type="GO" id="GO:0005737">
    <property type="term" value="C:cytoplasm"/>
    <property type="evidence" value="ECO:0007669"/>
    <property type="project" value="UniProtKB-ARBA"/>
</dbReference>
<dbReference type="GO" id="GO:0070181">
    <property type="term" value="F:small ribosomal subunit rRNA binding"/>
    <property type="evidence" value="ECO:0007669"/>
    <property type="project" value="TreeGrafter"/>
</dbReference>
<dbReference type="GO" id="GO:0006412">
    <property type="term" value="P:translation"/>
    <property type="evidence" value="ECO:0007669"/>
    <property type="project" value="UniProtKB-UniRule"/>
</dbReference>
<name>A0A1G2KXE9_9BACT</name>
<dbReference type="CDD" id="cd00473">
    <property type="entry name" value="bS6"/>
    <property type="match status" value="1"/>
</dbReference>
<dbReference type="PANTHER" id="PTHR21011">
    <property type="entry name" value="MITOCHONDRIAL 28S RIBOSOMAL PROTEIN S6"/>
    <property type="match status" value="1"/>
</dbReference>
<dbReference type="PANTHER" id="PTHR21011:SF1">
    <property type="entry name" value="SMALL RIBOSOMAL SUBUNIT PROTEIN BS6M"/>
    <property type="match status" value="1"/>
</dbReference>
<accession>A0A1G2KXE9</accession>
<feature type="region of interest" description="Disordered" evidence="4">
    <location>
        <begin position="106"/>
        <end position="131"/>
    </location>
</feature>
<dbReference type="EMBL" id="MHQM01000012">
    <property type="protein sequence ID" value="OHA04135.1"/>
    <property type="molecule type" value="Genomic_DNA"/>
</dbReference>
<dbReference type="HAMAP" id="MF_00360">
    <property type="entry name" value="Ribosomal_bS6"/>
    <property type="match status" value="1"/>
</dbReference>
<comment type="function">
    <text evidence="3">Binds together with bS18 to 16S ribosomal RNA.</text>
</comment>
<dbReference type="InterPro" id="IPR014717">
    <property type="entry name" value="Transl_elong_EF1B/ribsomal_bS6"/>
</dbReference>
<dbReference type="GO" id="GO:1990904">
    <property type="term" value="C:ribonucleoprotein complex"/>
    <property type="evidence" value="ECO:0007669"/>
    <property type="project" value="UniProtKB-KW"/>
</dbReference>
<keyword evidence="3" id="KW-0694">RNA-binding</keyword>
<evidence type="ECO:0000256" key="4">
    <source>
        <dbReference type="SAM" id="MobiDB-lite"/>
    </source>
</evidence>